<dbReference type="AlphaFoldDB" id="A0AAE3U7P8"/>
<sequence length="524" mass="57409">MKRSFFKVRMATAMLCVTLLSACHSGRRESTEAYDMTTDALEVPAPEAMNTESYAYIKENGFQDATRTPLSTFSVDVDAASYANVRRFINSGQKPPVDAVRIEELVNYFDYDYPQPTANQPFSVTTEVGICPWNPEHHLVHIGLQGKELATEDLPASNLVFLIDVSGSMSDPDKLPLLQNAFGLLTDNLRPKDKVAIVVYAGAAGLVLPSTAGTDKEKIQSAIENLQAGGSTAGGEGIQLAYQVAEENFIKGGNNRIILATDGDFNVGVSSDSEMIRLVEEKRKSGVFLTVIGFGTGNIKDSKMEGIADHGNGNYYYIDSEMEAKKVLVTEMGGTLFTIAKDVKIQVEFNPVAVKSYRLLGYENRLLEDRDFTDDTKDAGEIGAGHTVTALYEVELVSKEQNSAPVLKYQNQTPNEVAHTSGELVTLKLRYKKPDADVSKEMVQVITKDQIRTETSDNFRFSAAVAAYGMLLRNSAYKADATYTKVITWAKGAKGVDLSEYRSDFIDMVESTQNLGEVSVAENE</sequence>
<organism evidence="3 4">
    <name type="scientific">Xanthocytophaga flava</name>
    <dbReference type="NCBI Taxonomy" id="3048013"/>
    <lineage>
        <taxon>Bacteria</taxon>
        <taxon>Pseudomonadati</taxon>
        <taxon>Bacteroidota</taxon>
        <taxon>Cytophagia</taxon>
        <taxon>Cytophagales</taxon>
        <taxon>Rhodocytophagaceae</taxon>
        <taxon>Xanthocytophaga</taxon>
    </lineage>
</organism>
<dbReference type="PANTHER" id="PTHR10579">
    <property type="entry name" value="CALCIUM-ACTIVATED CHLORIDE CHANNEL REGULATOR"/>
    <property type="match status" value="1"/>
</dbReference>
<dbReference type="SMART" id="SM00327">
    <property type="entry name" value="VWA"/>
    <property type="match status" value="1"/>
</dbReference>
<evidence type="ECO:0000313" key="3">
    <source>
        <dbReference type="EMBL" id="MDJ1479884.1"/>
    </source>
</evidence>
<dbReference type="Pfam" id="PF12034">
    <property type="entry name" value="YfbK_C"/>
    <property type="match status" value="1"/>
</dbReference>
<dbReference type="InterPro" id="IPR051266">
    <property type="entry name" value="CLCR"/>
</dbReference>
<proteinExistence type="predicted"/>
<gene>
    <name evidence="3" type="ORF">QNI16_05260</name>
</gene>
<protein>
    <submittedName>
        <fullName evidence="3">VWA domain-containing protein</fullName>
    </submittedName>
</protein>
<keyword evidence="1" id="KW-0732">Signal</keyword>
<name>A0AAE3U7P8_9BACT</name>
<feature type="signal peptide" evidence="1">
    <location>
        <begin position="1"/>
        <end position="22"/>
    </location>
</feature>
<evidence type="ECO:0000313" key="4">
    <source>
        <dbReference type="Proteomes" id="UP001241110"/>
    </source>
</evidence>
<dbReference type="PROSITE" id="PS51257">
    <property type="entry name" value="PROKAR_LIPOPROTEIN"/>
    <property type="match status" value="1"/>
</dbReference>
<evidence type="ECO:0000259" key="2">
    <source>
        <dbReference type="PROSITE" id="PS50234"/>
    </source>
</evidence>
<comment type="caution">
    <text evidence="3">The sequence shown here is derived from an EMBL/GenBank/DDBJ whole genome shotgun (WGS) entry which is preliminary data.</text>
</comment>
<feature type="chain" id="PRO_5042073802" evidence="1">
    <location>
        <begin position="23"/>
        <end position="524"/>
    </location>
</feature>
<dbReference type="InterPro" id="IPR022156">
    <property type="entry name" value="Uncharacterised_YfbK_N"/>
</dbReference>
<dbReference type="PANTHER" id="PTHR10579:SF43">
    <property type="entry name" value="ZINC FINGER (C3HC4-TYPE RING FINGER) FAMILY PROTEIN"/>
    <property type="match status" value="1"/>
</dbReference>
<dbReference type="Pfam" id="PF12450">
    <property type="entry name" value="vWF_A"/>
    <property type="match status" value="1"/>
</dbReference>
<evidence type="ECO:0000256" key="1">
    <source>
        <dbReference type="SAM" id="SignalP"/>
    </source>
</evidence>
<dbReference type="Proteomes" id="UP001241110">
    <property type="component" value="Unassembled WGS sequence"/>
</dbReference>
<dbReference type="Pfam" id="PF00092">
    <property type="entry name" value="VWA"/>
    <property type="match status" value="1"/>
</dbReference>
<dbReference type="InterPro" id="IPR002035">
    <property type="entry name" value="VWF_A"/>
</dbReference>
<dbReference type="PROSITE" id="PS50234">
    <property type="entry name" value="VWFA"/>
    <property type="match status" value="1"/>
</dbReference>
<reference evidence="3" key="1">
    <citation type="submission" date="2023-05" db="EMBL/GenBank/DDBJ databases">
        <authorList>
            <person name="Zhang X."/>
        </authorList>
    </citation>
    <scope>NUCLEOTIDE SEQUENCE</scope>
    <source>
        <strain evidence="3">YF14B1</strain>
    </source>
</reference>
<dbReference type="EMBL" id="JASJOS010000002">
    <property type="protein sequence ID" value="MDJ1479884.1"/>
    <property type="molecule type" value="Genomic_DNA"/>
</dbReference>
<dbReference type="Gene3D" id="3.40.50.410">
    <property type="entry name" value="von Willebrand factor, type A domain"/>
    <property type="match status" value="1"/>
</dbReference>
<dbReference type="CDD" id="cd01465">
    <property type="entry name" value="vWA_subgroup"/>
    <property type="match status" value="1"/>
</dbReference>
<dbReference type="InterPro" id="IPR021908">
    <property type="entry name" value="YfbK_C"/>
</dbReference>
<dbReference type="SUPFAM" id="SSF53300">
    <property type="entry name" value="vWA-like"/>
    <property type="match status" value="1"/>
</dbReference>
<dbReference type="RefSeq" id="WP_313976422.1">
    <property type="nucleotide sequence ID" value="NZ_JASJOS010000002.1"/>
</dbReference>
<feature type="domain" description="VWFA" evidence="2">
    <location>
        <begin position="158"/>
        <end position="336"/>
    </location>
</feature>
<dbReference type="InterPro" id="IPR036465">
    <property type="entry name" value="vWFA_dom_sf"/>
</dbReference>
<accession>A0AAE3U7P8</accession>